<sequence>MGTEIEVKLDKFKNNLSPGYIKKQSEVIFEEQQPNLTDSDIDNDNKIQLTQSEDIEIENGY</sequence>
<evidence type="ECO:0000313" key="3">
    <source>
        <dbReference type="Proteomes" id="UP000033616"/>
    </source>
</evidence>
<dbReference type="PATRIC" id="fig|1359168.3.peg.746"/>
<feature type="region of interest" description="Disordered" evidence="1">
    <location>
        <begin position="33"/>
        <end position="61"/>
    </location>
</feature>
<evidence type="ECO:0000313" key="2">
    <source>
        <dbReference type="EMBL" id="KJV57187.1"/>
    </source>
</evidence>
<dbReference type="EMBL" id="LANP01000003">
    <property type="protein sequence ID" value="KJV57187.1"/>
    <property type="molecule type" value="Genomic_DNA"/>
</dbReference>
<reference evidence="2 3" key="1">
    <citation type="submission" date="2015-02" db="EMBL/GenBank/DDBJ databases">
        <title>Genome Sequencing of Rickettsiales.</title>
        <authorList>
            <person name="Daugherty S.C."/>
            <person name="Su Q."/>
            <person name="Abolude K."/>
            <person name="Beier-Sexton M."/>
            <person name="Carlyon J.A."/>
            <person name="Carter R."/>
            <person name="Day N.P."/>
            <person name="Dumler S.J."/>
            <person name="Dyachenko V."/>
            <person name="Godinez A."/>
            <person name="Kurtti T.J."/>
            <person name="Lichay M."/>
            <person name="Mullins K.E."/>
            <person name="Ott S."/>
            <person name="Pappas-Brown V."/>
            <person name="Paris D.H."/>
            <person name="Patel P."/>
            <person name="Richards A.L."/>
            <person name="Sadzewicz L."/>
            <person name="Sears K."/>
            <person name="Seidman D."/>
            <person name="Sengamalay N."/>
            <person name="Stenos J."/>
            <person name="Tallon L.J."/>
            <person name="Vincent G."/>
            <person name="Fraser C.M."/>
            <person name="Munderloh U."/>
            <person name="Dunning-Hotopp J.C."/>
        </authorList>
    </citation>
    <scope>NUCLEOTIDE SEQUENCE [LARGE SCALE GENOMIC DNA]</scope>
    <source>
        <strain evidence="2 3">Fuller</strain>
    </source>
</reference>
<keyword evidence="3" id="KW-1185">Reference proteome</keyword>
<gene>
    <name evidence="2" type="ORF">OCHUTO_0161</name>
</gene>
<protein>
    <submittedName>
        <fullName evidence="2">Uncharacterized protein</fullName>
    </submittedName>
</protein>
<organism evidence="2 3">
    <name type="scientific">Orientia chuto str. Dubai</name>
    <dbReference type="NCBI Taxonomy" id="1359168"/>
    <lineage>
        <taxon>Bacteria</taxon>
        <taxon>Pseudomonadati</taxon>
        <taxon>Pseudomonadota</taxon>
        <taxon>Alphaproteobacteria</taxon>
        <taxon>Rickettsiales</taxon>
        <taxon>Rickettsiaceae</taxon>
        <taxon>Rickettsieae</taxon>
        <taxon>Orientia</taxon>
    </lineage>
</organism>
<dbReference type="AlphaFoldDB" id="A0A0F3MP21"/>
<proteinExistence type="predicted"/>
<dbReference type="RefSeq" id="WP_045796963.1">
    <property type="nucleotide sequence ID" value="NZ_LANP01000003.1"/>
</dbReference>
<name>A0A0F3MP21_9RICK</name>
<comment type="caution">
    <text evidence="2">The sequence shown here is derived from an EMBL/GenBank/DDBJ whole genome shotgun (WGS) entry which is preliminary data.</text>
</comment>
<dbReference type="STRING" id="1359168.OCHUTO_0161"/>
<dbReference type="Proteomes" id="UP000033616">
    <property type="component" value="Unassembled WGS sequence"/>
</dbReference>
<accession>A0A0F3MP21</accession>
<evidence type="ECO:0000256" key="1">
    <source>
        <dbReference type="SAM" id="MobiDB-lite"/>
    </source>
</evidence>